<dbReference type="GO" id="GO:0005778">
    <property type="term" value="C:peroxisomal membrane"/>
    <property type="evidence" value="ECO:0007669"/>
    <property type="project" value="TreeGrafter"/>
</dbReference>
<dbReference type="GO" id="GO:0016558">
    <property type="term" value="P:protein import into peroxisome matrix"/>
    <property type="evidence" value="ECO:0007669"/>
    <property type="project" value="TreeGrafter"/>
</dbReference>
<keyword evidence="3" id="KW-0962">Peroxisome biogenesis</keyword>
<reference evidence="12 13" key="1">
    <citation type="journal article" date="2015" name="Sci. Rep.">
        <title>Genome of the facultative scuticociliatosis pathogen Pseudocohnilembus persalinus provides insight into its virulence through horizontal gene transfer.</title>
        <authorList>
            <person name="Xiong J."/>
            <person name="Wang G."/>
            <person name="Cheng J."/>
            <person name="Tian M."/>
            <person name="Pan X."/>
            <person name="Warren A."/>
            <person name="Jiang C."/>
            <person name="Yuan D."/>
            <person name="Miao W."/>
        </authorList>
    </citation>
    <scope>NUCLEOTIDE SEQUENCE [LARGE SCALE GENOMIC DNA]</scope>
    <source>
        <strain evidence="12">36N120E</strain>
    </source>
</reference>
<dbReference type="InterPro" id="IPR003593">
    <property type="entry name" value="AAA+_ATPase"/>
</dbReference>
<evidence type="ECO:0000256" key="8">
    <source>
        <dbReference type="ARBA" id="ARBA00034811"/>
    </source>
</evidence>
<sequence>MSSNIGFTITTAKKIKFIDIYKKLDINFEANNQNHRSLGFASFELLQQIGAKNHSWCIIKTLKNLEQEIFHLIFLIGCDVQQFGKKMMDNKSLYISGEIFSTLGLGNQEKIVIQRLQDLPIREYQKNSKFNYFPDLQVAAKIVLVNIRNKNTILNSQEILKYILDKPFIVRPGDILKIDLSDKKLVQKLDYEQLNLEQINKIYKINQKNSEIQKNLSQKYIFDSGNYIYYQIEAVVHKQFKQTSQKGKENYQLTVVSRNNFRSLKINQQFFLADLKGETDIILENFSVNQVINQKPLIQNEREIEYLKLFKEILKFKNYDSFMKQILKPFIITQQQLQKEQNGNCQMKTILISGSKGIGKKLILKFLANKFGLKYYEKDISKISSVKHLEQARQKGINMRPCLIHFRNLKSMIHIISNKVNQEPEKNFLKQVEQFLQDFKRTQYVIGDNFSTFLVFSIDKFNDVDANDNILKSYFDYYIQFKKSENESDYHNLLDLAVKSQQNKDFWVSENDYKNTKRIVQGLPYYTIYKQVKNSQNSEKLIKNLENLKKSPDIEALSIPNVTWDDVGGLKAAKQEITQTLILPQTFPQLFTDTFRPRTGLLFFGPPGTGKTLLAKCIATECNMNFLSIKGPELLNMYIGESEKNVRDIFAKARRNTPCVMFFDELDAIAPVRGNGSDSSQVMDRIVAQFFTEMDEVSKLGKVYVIGATNRPDLLDQNLLRPGRFDKMVYLGITSDNESRIQILKAQTRKLNLDQDVNFEKLAEMIPENFTGADMYGLTSSSVLQGVKRKIKEIEDLFQEECQKCEKNNQLSFNAFIEKLLEKNPEADKTIVKMEDFEAALKGITPSVTMEELKKYEVLKEKFQG</sequence>
<dbReference type="PANTHER" id="PTHR23077">
    <property type="entry name" value="AAA-FAMILY ATPASE"/>
    <property type="match status" value="1"/>
</dbReference>
<dbReference type="Proteomes" id="UP000054937">
    <property type="component" value="Unassembled WGS sequence"/>
</dbReference>
<keyword evidence="6" id="KW-0067">ATP-binding</keyword>
<name>A0A0V0QSM3_PSEPJ</name>
<dbReference type="FunFam" id="3.40.50.300:FF:000109">
    <property type="entry name" value="Peroxisomal biogenesis factor 6"/>
    <property type="match status" value="1"/>
</dbReference>
<comment type="subcellular location">
    <subcellularLocation>
        <location evidence="1">Membrane</location>
    </subcellularLocation>
</comment>
<feature type="domain" description="AAA+ ATPase" evidence="11">
    <location>
        <begin position="597"/>
        <end position="735"/>
    </location>
</feature>
<evidence type="ECO:0000313" key="12">
    <source>
        <dbReference type="EMBL" id="KRX05276.1"/>
    </source>
</evidence>
<feature type="domain" description="AAA+ ATPase" evidence="11">
    <location>
        <begin position="346"/>
        <end position="485"/>
    </location>
</feature>
<dbReference type="OrthoDB" id="2187at2759"/>
<dbReference type="OMA" id="CMINIRN"/>
<protein>
    <recommendedName>
        <fullName evidence="8">Peroxisomal ATPase PEX6</fullName>
    </recommendedName>
    <alternativeName>
        <fullName evidence="9">Peroxin-6</fullName>
    </alternativeName>
</protein>
<keyword evidence="13" id="KW-1185">Reference proteome</keyword>
<comment type="similarity">
    <text evidence="2">Belongs to the AAA ATPase family.</text>
</comment>
<dbReference type="InterPro" id="IPR027417">
    <property type="entry name" value="P-loop_NTPase"/>
</dbReference>
<dbReference type="InterPro" id="IPR003959">
    <property type="entry name" value="ATPase_AAA_core"/>
</dbReference>
<accession>A0A0V0QSM3</accession>
<evidence type="ECO:0000256" key="9">
    <source>
        <dbReference type="ARBA" id="ARBA00034920"/>
    </source>
</evidence>
<evidence type="ECO:0000256" key="10">
    <source>
        <dbReference type="ARBA" id="ARBA00048778"/>
    </source>
</evidence>
<keyword evidence="7" id="KW-0472">Membrane</keyword>
<evidence type="ECO:0000256" key="7">
    <source>
        <dbReference type="ARBA" id="ARBA00023136"/>
    </source>
</evidence>
<dbReference type="GO" id="GO:0005524">
    <property type="term" value="F:ATP binding"/>
    <property type="evidence" value="ECO:0007669"/>
    <property type="project" value="UniProtKB-KW"/>
</dbReference>
<proteinExistence type="inferred from homology"/>
<dbReference type="SMART" id="SM00382">
    <property type="entry name" value="AAA"/>
    <property type="match status" value="2"/>
</dbReference>
<evidence type="ECO:0000256" key="3">
    <source>
        <dbReference type="ARBA" id="ARBA00022593"/>
    </source>
</evidence>
<dbReference type="Pfam" id="PF00004">
    <property type="entry name" value="AAA"/>
    <property type="match status" value="2"/>
</dbReference>
<evidence type="ECO:0000259" key="11">
    <source>
        <dbReference type="SMART" id="SM00382"/>
    </source>
</evidence>
<evidence type="ECO:0000256" key="1">
    <source>
        <dbReference type="ARBA" id="ARBA00004370"/>
    </source>
</evidence>
<comment type="caution">
    <text evidence="12">The sequence shown here is derived from an EMBL/GenBank/DDBJ whole genome shotgun (WGS) entry which is preliminary data.</text>
</comment>
<gene>
    <name evidence="12" type="ORF">PPERSA_00577</name>
</gene>
<dbReference type="GO" id="GO:0016887">
    <property type="term" value="F:ATP hydrolysis activity"/>
    <property type="evidence" value="ECO:0007669"/>
    <property type="project" value="InterPro"/>
</dbReference>
<dbReference type="GO" id="GO:0005829">
    <property type="term" value="C:cytosol"/>
    <property type="evidence" value="ECO:0007669"/>
    <property type="project" value="TreeGrafter"/>
</dbReference>
<keyword evidence="4" id="KW-0547">Nucleotide-binding</keyword>
<dbReference type="InterPro" id="IPR050168">
    <property type="entry name" value="AAA_ATPase_domain"/>
</dbReference>
<dbReference type="AlphaFoldDB" id="A0A0V0QSM3"/>
<evidence type="ECO:0000256" key="4">
    <source>
        <dbReference type="ARBA" id="ARBA00022741"/>
    </source>
</evidence>
<dbReference type="EMBL" id="LDAU01000109">
    <property type="protein sequence ID" value="KRX05276.1"/>
    <property type="molecule type" value="Genomic_DNA"/>
</dbReference>
<keyword evidence="5 12" id="KW-0378">Hydrolase</keyword>
<evidence type="ECO:0000256" key="2">
    <source>
        <dbReference type="ARBA" id="ARBA00006914"/>
    </source>
</evidence>
<organism evidence="12 13">
    <name type="scientific">Pseudocohnilembus persalinus</name>
    <name type="common">Ciliate</name>
    <dbReference type="NCBI Taxonomy" id="266149"/>
    <lineage>
        <taxon>Eukaryota</taxon>
        <taxon>Sar</taxon>
        <taxon>Alveolata</taxon>
        <taxon>Ciliophora</taxon>
        <taxon>Intramacronucleata</taxon>
        <taxon>Oligohymenophorea</taxon>
        <taxon>Scuticociliatia</taxon>
        <taxon>Philasterida</taxon>
        <taxon>Pseudocohnilembidae</taxon>
        <taxon>Pseudocohnilembus</taxon>
    </lineage>
</organism>
<evidence type="ECO:0000256" key="6">
    <source>
        <dbReference type="ARBA" id="ARBA00022840"/>
    </source>
</evidence>
<dbReference type="PANTHER" id="PTHR23077:SF9">
    <property type="entry name" value="PEROXISOMAL ATPASE PEX6"/>
    <property type="match status" value="1"/>
</dbReference>
<evidence type="ECO:0000256" key="5">
    <source>
        <dbReference type="ARBA" id="ARBA00022801"/>
    </source>
</evidence>
<dbReference type="Gene3D" id="3.40.50.300">
    <property type="entry name" value="P-loop containing nucleotide triphosphate hydrolases"/>
    <property type="match status" value="2"/>
</dbReference>
<dbReference type="Gene3D" id="1.10.8.60">
    <property type="match status" value="1"/>
</dbReference>
<evidence type="ECO:0000313" key="13">
    <source>
        <dbReference type="Proteomes" id="UP000054937"/>
    </source>
</evidence>
<dbReference type="SUPFAM" id="SSF52540">
    <property type="entry name" value="P-loop containing nucleoside triphosphate hydrolases"/>
    <property type="match status" value="2"/>
</dbReference>
<comment type="catalytic activity">
    <reaction evidence="10">
        <text>ATP + H2O = ADP + phosphate + H(+)</text>
        <dbReference type="Rhea" id="RHEA:13065"/>
        <dbReference type="ChEBI" id="CHEBI:15377"/>
        <dbReference type="ChEBI" id="CHEBI:15378"/>
        <dbReference type="ChEBI" id="CHEBI:30616"/>
        <dbReference type="ChEBI" id="CHEBI:43474"/>
        <dbReference type="ChEBI" id="CHEBI:456216"/>
    </reaction>
    <physiologicalReaction direction="left-to-right" evidence="10">
        <dbReference type="Rhea" id="RHEA:13066"/>
    </physiologicalReaction>
</comment>
<dbReference type="InParanoid" id="A0A0V0QSM3"/>